<dbReference type="SUPFAM" id="SSF81342">
    <property type="entry name" value="Transmembrane di-heme cytochromes"/>
    <property type="match status" value="1"/>
</dbReference>
<feature type="region of interest" description="Disordered" evidence="6">
    <location>
        <begin position="141"/>
        <end position="174"/>
    </location>
</feature>
<organism evidence="9 10">
    <name type="scientific">Rhizorhabdus histidinilytica</name>
    <dbReference type="NCBI Taxonomy" id="439228"/>
    <lineage>
        <taxon>Bacteria</taxon>
        <taxon>Pseudomonadati</taxon>
        <taxon>Pseudomonadota</taxon>
        <taxon>Alphaproteobacteria</taxon>
        <taxon>Sphingomonadales</taxon>
        <taxon>Sphingomonadaceae</taxon>
        <taxon>Rhizorhabdus</taxon>
    </lineage>
</organism>
<name>A0A1T5D188_9SPHN</name>
<dbReference type="PANTHER" id="PTHR30485">
    <property type="entry name" value="NI/FE-HYDROGENASE 1 B-TYPE CYTOCHROME SUBUNIT"/>
    <property type="match status" value="1"/>
</dbReference>
<keyword evidence="5 7" id="KW-0472">Membrane</keyword>
<evidence type="ECO:0000259" key="8">
    <source>
        <dbReference type="Pfam" id="PF01292"/>
    </source>
</evidence>
<dbReference type="Pfam" id="PF01292">
    <property type="entry name" value="Ni_hydr_CYTB"/>
    <property type="match status" value="1"/>
</dbReference>
<dbReference type="EMBL" id="FUYM01000004">
    <property type="protein sequence ID" value="SKB65462.1"/>
    <property type="molecule type" value="Genomic_DNA"/>
</dbReference>
<keyword evidence="3 7" id="KW-0812">Transmembrane</keyword>
<dbReference type="GO" id="GO:0005886">
    <property type="term" value="C:plasma membrane"/>
    <property type="evidence" value="ECO:0007669"/>
    <property type="project" value="UniProtKB-SubCell"/>
</dbReference>
<dbReference type="STRING" id="439228.SAMN06295920_104480"/>
<proteinExistence type="predicted"/>
<accession>A0A1T5D188</accession>
<evidence type="ECO:0000313" key="10">
    <source>
        <dbReference type="Proteomes" id="UP000189818"/>
    </source>
</evidence>
<keyword evidence="4 7" id="KW-1133">Transmembrane helix</keyword>
<evidence type="ECO:0000256" key="6">
    <source>
        <dbReference type="SAM" id="MobiDB-lite"/>
    </source>
</evidence>
<dbReference type="GO" id="GO:0022904">
    <property type="term" value="P:respiratory electron transport chain"/>
    <property type="evidence" value="ECO:0007669"/>
    <property type="project" value="InterPro"/>
</dbReference>
<keyword evidence="10" id="KW-1185">Reference proteome</keyword>
<dbReference type="Proteomes" id="UP000189818">
    <property type="component" value="Unassembled WGS sequence"/>
</dbReference>
<reference evidence="10" key="1">
    <citation type="submission" date="2017-02" db="EMBL/GenBank/DDBJ databases">
        <authorList>
            <person name="Varghese N."/>
            <person name="Submissions S."/>
        </authorList>
    </citation>
    <scope>NUCLEOTIDE SEQUENCE [LARGE SCALE GENOMIC DNA]</scope>
    <source>
        <strain evidence="10">UM2</strain>
    </source>
</reference>
<feature type="transmembrane region" description="Helical" evidence="7">
    <location>
        <begin position="51"/>
        <end position="69"/>
    </location>
</feature>
<evidence type="ECO:0000256" key="3">
    <source>
        <dbReference type="ARBA" id="ARBA00022692"/>
    </source>
</evidence>
<gene>
    <name evidence="9" type="ORF">SAMN06295920_104480</name>
</gene>
<protein>
    <submittedName>
        <fullName evidence="9">Cytochrome b</fullName>
    </submittedName>
</protein>
<dbReference type="GO" id="GO:0009055">
    <property type="term" value="F:electron transfer activity"/>
    <property type="evidence" value="ECO:0007669"/>
    <property type="project" value="InterPro"/>
</dbReference>
<evidence type="ECO:0000313" key="9">
    <source>
        <dbReference type="EMBL" id="SKB65462.1"/>
    </source>
</evidence>
<evidence type="ECO:0000256" key="5">
    <source>
        <dbReference type="ARBA" id="ARBA00023136"/>
    </source>
</evidence>
<comment type="subcellular location">
    <subcellularLocation>
        <location evidence="1">Cell membrane</location>
        <topology evidence="1">Multi-pass membrane protein</topology>
    </subcellularLocation>
</comment>
<feature type="domain" description="Cytochrome b561 bacterial/Ni-hydrogenase" evidence="8">
    <location>
        <begin position="22"/>
        <end position="216"/>
    </location>
</feature>
<sequence length="219" mass="23898">MTNRPPLNSLEATAGDDRHPRRWDPVVKTTHWSIVAAVLVNALVTEEGSGAHIWVGYALSAVLALRLLWGFIGPPEARFSAFLPSLRHAFRHVRNIRAGRKEIHVSHNPLGALMVYVVWSTLGVIIASGIAMAGPPPIASLGQPGTPPAAVERSDASSDHGDEDEEHKDRQGEDGLWSEVHEIAVNILYVLILLHIAGVMFETRRSGREILLAMLPSRS</sequence>
<evidence type="ECO:0000256" key="7">
    <source>
        <dbReference type="SAM" id="Phobius"/>
    </source>
</evidence>
<feature type="transmembrane region" description="Helical" evidence="7">
    <location>
        <begin position="110"/>
        <end position="133"/>
    </location>
</feature>
<dbReference type="PANTHER" id="PTHR30485:SF2">
    <property type="entry name" value="BLL0597 PROTEIN"/>
    <property type="match status" value="1"/>
</dbReference>
<evidence type="ECO:0000256" key="4">
    <source>
        <dbReference type="ARBA" id="ARBA00022989"/>
    </source>
</evidence>
<dbReference type="InterPro" id="IPR016174">
    <property type="entry name" value="Di-haem_cyt_TM"/>
</dbReference>
<feature type="transmembrane region" description="Helical" evidence="7">
    <location>
        <begin position="183"/>
        <end position="201"/>
    </location>
</feature>
<dbReference type="Gene3D" id="1.20.950.20">
    <property type="entry name" value="Transmembrane di-heme cytochromes, Chain C"/>
    <property type="match status" value="1"/>
</dbReference>
<evidence type="ECO:0000256" key="1">
    <source>
        <dbReference type="ARBA" id="ARBA00004651"/>
    </source>
</evidence>
<dbReference type="RefSeq" id="WP_079648360.1">
    <property type="nucleotide sequence ID" value="NZ_FUYM01000004.1"/>
</dbReference>
<dbReference type="OrthoDB" id="196472at2"/>
<dbReference type="GO" id="GO:0020037">
    <property type="term" value="F:heme binding"/>
    <property type="evidence" value="ECO:0007669"/>
    <property type="project" value="TreeGrafter"/>
</dbReference>
<dbReference type="InterPro" id="IPR051542">
    <property type="entry name" value="Hydrogenase_cytochrome"/>
</dbReference>
<dbReference type="AlphaFoldDB" id="A0A1T5D188"/>
<dbReference type="InterPro" id="IPR011577">
    <property type="entry name" value="Cyt_b561_bac/Ni-Hgenase"/>
</dbReference>
<keyword evidence="2" id="KW-1003">Cell membrane</keyword>
<evidence type="ECO:0000256" key="2">
    <source>
        <dbReference type="ARBA" id="ARBA00022475"/>
    </source>
</evidence>